<dbReference type="AlphaFoldDB" id="A0A840PNC6"/>
<evidence type="ECO:0000256" key="1">
    <source>
        <dbReference type="SAM" id="MobiDB-lite"/>
    </source>
</evidence>
<keyword evidence="2" id="KW-1133">Transmembrane helix</keyword>
<reference evidence="3 4" key="1">
    <citation type="submission" date="2020-08" db="EMBL/GenBank/DDBJ databases">
        <title>Genomic Encyclopedia of Type Strains, Phase IV (KMG-IV): sequencing the most valuable type-strain genomes for metagenomic binning, comparative biology and taxonomic classification.</title>
        <authorList>
            <person name="Goeker M."/>
        </authorList>
    </citation>
    <scope>NUCLEOTIDE SEQUENCE [LARGE SCALE GENOMIC DNA]</scope>
    <source>
        <strain evidence="3 4">DSM 45615</strain>
    </source>
</reference>
<feature type="region of interest" description="Disordered" evidence="1">
    <location>
        <begin position="1"/>
        <end position="46"/>
    </location>
</feature>
<dbReference type="RefSeq" id="WP_185056359.1">
    <property type="nucleotide sequence ID" value="NZ_BAABIX010000032.1"/>
</dbReference>
<feature type="compositionally biased region" description="Gly residues" evidence="1">
    <location>
        <begin position="197"/>
        <end position="207"/>
    </location>
</feature>
<gene>
    <name evidence="3" type="ORF">HNP84_009296</name>
</gene>
<evidence type="ECO:0000313" key="4">
    <source>
        <dbReference type="Proteomes" id="UP000578449"/>
    </source>
</evidence>
<name>A0A840PNC6_9ACTN</name>
<evidence type="ECO:0000256" key="2">
    <source>
        <dbReference type="SAM" id="Phobius"/>
    </source>
</evidence>
<dbReference type="EMBL" id="JACHGN010000030">
    <property type="protein sequence ID" value="MBB5139533.1"/>
    <property type="molecule type" value="Genomic_DNA"/>
</dbReference>
<dbReference type="Proteomes" id="UP000578449">
    <property type="component" value="Unassembled WGS sequence"/>
</dbReference>
<sequence length="207" mass="20633">MSRDRREHERGEGGEGGGTMTAEELLDTSPFRGDLEEDLAAGPERRPPSGLTLGLAAAVILVFGVLVGIQAHKTFGSGAGQAAAALPGGGQRLAGGYGGDQGLGYGGRRPPGGYGQGQAQQGGPAADLTAGTVKLVDGEKIYVQTSDGATVTVTTSSDTKIQVTKEGKVSDLKPGTTIVVQGEKGEDGSVAATSVNQGGGLGARGTR</sequence>
<keyword evidence="2" id="KW-0812">Transmembrane</keyword>
<feature type="compositionally biased region" description="Basic and acidic residues" evidence="1">
    <location>
        <begin position="1"/>
        <end position="13"/>
    </location>
</feature>
<protein>
    <recommendedName>
        <fullName evidence="5">DUF5666 domain-containing protein</fullName>
    </recommendedName>
</protein>
<accession>A0A840PNC6</accession>
<evidence type="ECO:0000313" key="3">
    <source>
        <dbReference type="EMBL" id="MBB5139533.1"/>
    </source>
</evidence>
<keyword evidence="2" id="KW-0472">Membrane</keyword>
<organism evidence="3 4">
    <name type="scientific">Thermocatellispora tengchongensis</name>
    <dbReference type="NCBI Taxonomy" id="1073253"/>
    <lineage>
        <taxon>Bacteria</taxon>
        <taxon>Bacillati</taxon>
        <taxon>Actinomycetota</taxon>
        <taxon>Actinomycetes</taxon>
        <taxon>Streptosporangiales</taxon>
        <taxon>Streptosporangiaceae</taxon>
        <taxon>Thermocatellispora</taxon>
    </lineage>
</organism>
<keyword evidence="4" id="KW-1185">Reference proteome</keyword>
<proteinExistence type="predicted"/>
<comment type="caution">
    <text evidence="3">The sequence shown here is derived from an EMBL/GenBank/DDBJ whole genome shotgun (WGS) entry which is preliminary data.</text>
</comment>
<feature type="transmembrane region" description="Helical" evidence="2">
    <location>
        <begin position="51"/>
        <end position="69"/>
    </location>
</feature>
<feature type="region of interest" description="Disordered" evidence="1">
    <location>
        <begin position="183"/>
        <end position="207"/>
    </location>
</feature>
<evidence type="ECO:0008006" key="5">
    <source>
        <dbReference type="Google" id="ProtNLM"/>
    </source>
</evidence>